<proteinExistence type="inferred from homology"/>
<feature type="compositionally biased region" description="Low complexity" evidence="6">
    <location>
        <begin position="749"/>
        <end position="787"/>
    </location>
</feature>
<dbReference type="EMBL" id="CP119953">
    <property type="protein sequence ID" value="WFC96210.1"/>
    <property type="molecule type" value="Genomic_DNA"/>
</dbReference>
<dbReference type="Gene3D" id="3.50.50.60">
    <property type="entry name" value="FAD/NAD(P)-binding domain"/>
    <property type="match status" value="1"/>
</dbReference>
<accession>A0AAF0IQK2</accession>
<dbReference type="Gene3D" id="3.30.560.10">
    <property type="entry name" value="Glucose Oxidase, domain 3"/>
    <property type="match status" value="1"/>
</dbReference>
<evidence type="ECO:0000259" key="7">
    <source>
        <dbReference type="PROSITE" id="PS00624"/>
    </source>
</evidence>
<comment type="cofactor">
    <cofactor evidence="1">
        <name>FAD</name>
        <dbReference type="ChEBI" id="CHEBI:57692"/>
    </cofactor>
</comment>
<keyword evidence="4" id="KW-0274">FAD</keyword>
<keyword evidence="5" id="KW-0560">Oxidoreductase</keyword>
<dbReference type="PROSITE" id="PS00624">
    <property type="entry name" value="GMC_OXRED_2"/>
    <property type="match status" value="1"/>
</dbReference>
<evidence type="ECO:0000256" key="5">
    <source>
        <dbReference type="ARBA" id="ARBA00023002"/>
    </source>
</evidence>
<evidence type="ECO:0000256" key="6">
    <source>
        <dbReference type="SAM" id="MobiDB-lite"/>
    </source>
</evidence>
<organism evidence="8 9">
    <name type="scientific">Malassezia brasiliensis</name>
    <dbReference type="NCBI Taxonomy" id="1821822"/>
    <lineage>
        <taxon>Eukaryota</taxon>
        <taxon>Fungi</taxon>
        <taxon>Dikarya</taxon>
        <taxon>Basidiomycota</taxon>
        <taxon>Ustilaginomycotina</taxon>
        <taxon>Malasseziomycetes</taxon>
        <taxon>Malasseziales</taxon>
        <taxon>Malasseziaceae</taxon>
        <taxon>Malassezia</taxon>
    </lineage>
</organism>
<dbReference type="InterPro" id="IPR001498">
    <property type="entry name" value="Impact_N"/>
</dbReference>
<dbReference type="Proteomes" id="UP001216638">
    <property type="component" value="Chromosome 3"/>
</dbReference>
<dbReference type="SUPFAM" id="SSF54211">
    <property type="entry name" value="Ribosomal protein S5 domain 2-like"/>
    <property type="match status" value="1"/>
</dbReference>
<dbReference type="Gene3D" id="3.30.230.30">
    <property type="entry name" value="Impact, N-terminal domain"/>
    <property type="match status" value="2"/>
</dbReference>
<name>A0AAF0IQK2_9BASI</name>
<keyword evidence="9" id="KW-1185">Reference proteome</keyword>
<evidence type="ECO:0000313" key="9">
    <source>
        <dbReference type="Proteomes" id="UP001216638"/>
    </source>
</evidence>
<dbReference type="PANTHER" id="PTHR11552">
    <property type="entry name" value="GLUCOSE-METHANOL-CHOLINE GMC OXIDOREDUCTASE"/>
    <property type="match status" value="1"/>
</dbReference>
<dbReference type="InterPro" id="IPR007867">
    <property type="entry name" value="GMC_OxRtase_C"/>
</dbReference>
<dbReference type="InterPro" id="IPR027424">
    <property type="entry name" value="Glucose_Oxidase_domain_2"/>
</dbReference>
<comment type="similarity">
    <text evidence="2">Belongs to the GMC oxidoreductase family.</text>
</comment>
<reference evidence="8" key="1">
    <citation type="submission" date="2023-03" db="EMBL/GenBank/DDBJ databases">
        <title>Mating type loci evolution in Malassezia.</title>
        <authorList>
            <person name="Coelho M.A."/>
        </authorList>
    </citation>
    <scope>NUCLEOTIDE SEQUENCE</scope>
    <source>
        <strain evidence="8">CBS 14135</strain>
    </source>
</reference>
<dbReference type="InterPro" id="IPR036188">
    <property type="entry name" value="FAD/NAD-bd_sf"/>
</dbReference>
<dbReference type="InterPro" id="IPR020568">
    <property type="entry name" value="Ribosomal_Su5_D2-typ_SF"/>
</dbReference>
<dbReference type="Pfam" id="PF00732">
    <property type="entry name" value="GMC_oxred_N"/>
    <property type="match status" value="1"/>
</dbReference>
<evidence type="ECO:0000256" key="1">
    <source>
        <dbReference type="ARBA" id="ARBA00001974"/>
    </source>
</evidence>
<protein>
    <recommendedName>
        <fullName evidence="7">Glucose-methanol-choline oxidoreductase N-terminal domain-containing protein</fullName>
    </recommendedName>
</protein>
<sequence length="814" mass="87244">MDGGVGALVNRLADPANFATSEEADAADVLSQELIALQSIYGENELQLLQESASGATDEGLVAAQVDVSSIVRSEPIVERKSEFLGHAVRIRHPDDVPVLLSHILESDKRVQRATHPIIHAWEVENALVVVTRWFGGVLLGPDRFKHINRVARDALVRAGVVQDAKQFDYVVVGGGQAGLVVASRLSEDPSLQVAVIEAGPSGLDPDDAAKLDVPAANLYNSPGKSEMNWNWTTTAQTNLNNQQKPWPRGRVLGGSSAINGLYYIRQSAREQNLWAKLIDNATDLWGWENMLRAMKKSENFTAPTDEARTVGDIHWNTSAHGSKGPIGVTWPAISYAPVGAFIESASNVSAPATNNPDSGNAWGTFVGTSAINPTNWTRTTSRTGYIDPYTYRSNLVVLTDHMVSKINFDTSNADAVKATSVEFMKNKGGRTFQVNATREVILSAGAVNSPQILQVSGIGDKNLLDSKNVSVVVDLPGVGYHLQDHLSAGVQYTPKNPNELPPSKVTNNATVDSFVNSATSYTNTSKLLGNQFDQVIGLVRDNATKAVQAYDAPDAVKQGYNLTYLATANEIYDSPIGSMELLFAMTFGQIQVQAALQHPFSRGSVTIQSSDIWDAPVINPMYLEQETDLIFLRAGFRMARSILQQAPLSGHVDQETEPGSDVQSDDQWDNWIRNNIGTEYHPSCTCSMLPRESGGVVDKNLLVYGTSNLRVIDASVPPLSMSAHLMSIVYGIGEIGSEIVLSQKDNYQSGNNSQNGTSNSGASGSGSSSKDAGSSSKSNNASDSTNAALRAQPGAWASAVLGAGVAAVFAWAL</sequence>
<evidence type="ECO:0000313" key="8">
    <source>
        <dbReference type="EMBL" id="WFC96210.1"/>
    </source>
</evidence>
<feature type="region of interest" description="Disordered" evidence="6">
    <location>
        <begin position="747"/>
        <end position="787"/>
    </location>
</feature>
<evidence type="ECO:0000256" key="3">
    <source>
        <dbReference type="ARBA" id="ARBA00022630"/>
    </source>
</evidence>
<dbReference type="GO" id="GO:0050660">
    <property type="term" value="F:flavin adenine dinucleotide binding"/>
    <property type="evidence" value="ECO:0007669"/>
    <property type="project" value="InterPro"/>
</dbReference>
<dbReference type="InterPro" id="IPR000172">
    <property type="entry name" value="GMC_OxRdtase_N"/>
</dbReference>
<dbReference type="SUPFAM" id="SSF51905">
    <property type="entry name" value="FAD/NAD(P)-binding domain"/>
    <property type="match status" value="1"/>
</dbReference>
<dbReference type="Pfam" id="PF05199">
    <property type="entry name" value="GMC_oxred_C"/>
    <property type="match status" value="1"/>
</dbReference>
<evidence type="ECO:0000256" key="4">
    <source>
        <dbReference type="ARBA" id="ARBA00022827"/>
    </source>
</evidence>
<dbReference type="InterPro" id="IPR036956">
    <property type="entry name" value="Impact_N_sf"/>
</dbReference>
<dbReference type="Gene3D" id="4.10.450.10">
    <property type="entry name" value="Glucose Oxidase, domain 2"/>
    <property type="match status" value="1"/>
</dbReference>
<evidence type="ECO:0000256" key="2">
    <source>
        <dbReference type="ARBA" id="ARBA00010790"/>
    </source>
</evidence>
<dbReference type="Pfam" id="PF01205">
    <property type="entry name" value="Impact_N"/>
    <property type="match status" value="1"/>
</dbReference>
<dbReference type="GO" id="GO:0016614">
    <property type="term" value="F:oxidoreductase activity, acting on CH-OH group of donors"/>
    <property type="evidence" value="ECO:0007669"/>
    <property type="project" value="InterPro"/>
</dbReference>
<feature type="domain" description="Glucose-methanol-choline oxidoreductase N-terminal" evidence="7">
    <location>
        <begin position="446"/>
        <end position="460"/>
    </location>
</feature>
<dbReference type="PANTHER" id="PTHR11552:SF218">
    <property type="entry name" value="GLUCOSE-METHANOL-CHOLINE OXIDOREDUCTASE N-TERMINAL DOMAIN-CONTAINING PROTEIN"/>
    <property type="match status" value="1"/>
</dbReference>
<dbReference type="SUPFAM" id="SSF54373">
    <property type="entry name" value="FAD-linked reductases, C-terminal domain"/>
    <property type="match status" value="1"/>
</dbReference>
<dbReference type="InterPro" id="IPR012132">
    <property type="entry name" value="GMC_OxRdtase"/>
</dbReference>
<gene>
    <name evidence="8" type="ORF">MBRA1_002866</name>
</gene>
<dbReference type="AlphaFoldDB" id="A0AAF0IQK2"/>
<keyword evidence="3" id="KW-0285">Flavoprotein</keyword>